<accession>A0A3P7PRJ5</accession>
<evidence type="ECO:0000313" key="2">
    <source>
        <dbReference type="EMBL" id="VDN45801.1"/>
    </source>
</evidence>
<feature type="region of interest" description="Disordered" evidence="1">
    <location>
        <begin position="55"/>
        <end position="114"/>
    </location>
</feature>
<gene>
    <name evidence="2" type="ORF">DILT_LOCUS19709</name>
</gene>
<evidence type="ECO:0000256" key="1">
    <source>
        <dbReference type="SAM" id="MobiDB-lite"/>
    </source>
</evidence>
<organism evidence="2 3">
    <name type="scientific">Dibothriocephalus latus</name>
    <name type="common">Fish tapeworm</name>
    <name type="synonym">Diphyllobothrium latum</name>
    <dbReference type="NCBI Taxonomy" id="60516"/>
    <lineage>
        <taxon>Eukaryota</taxon>
        <taxon>Metazoa</taxon>
        <taxon>Spiralia</taxon>
        <taxon>Lophotrochozoa</taxon>
        <taxon>Platyhelminthes</taxon>
        <taxon>Cestoda</taxon>
        <taxon>Eucestoda</taxon>
        <taxon>Diphyllobothriidea</taxon>
        <taxon>Diphyllobothriidae</taxon>
        <taxon>Dibothriocephalus</taxon>
    </lineage>
</organism>
<dbReference type="OrthoDB" id="6298810at2759"/>
<name>A0A3P7PRJ5_DIBLA</name>
<keyword evidence="3" id="KW-1185">Reference proteome</keyword>
<protein>
    <submittedName>
        <fullName evidence="2">Uncharacterized protein</fullName>
    </submittedName>
</protein>
<proteinExistence type="predicted"/>
<sequence>MASAAYPPRSAADKYRVVPYHFKSGLNSEEVYYSLRHNPPGDLEDAIQRAKHLLLPDKLRPPTNRPGFQSNPSSSNRPRDGPHFSQPATPRFQNARFPRGGLTRPSFNPNPRNGRDLNAGIHFVPVCSFDPSISLPFYTTVHVNQHPY</sequence>
<reference evidence="2 3" key="1">
    <citation type="submission" date="2018-11" db="EMBL/GenBank/DDBJ databases">
        <authorList>
            <consortium name="Pathogen Informatics"/>
        </authorList>
    </citation>
    <scope>NUCLEOTIDE SEQUENCE [LARGE SCALE GENOMIC DNA]</scope>
</reference>
<evidence type="ECO:0000313" key="3">
    <source>
        <dbReference type="Proteomes" id="UP000281553"/>
    </source>
</evidence>
<dbReference type="Proteomes" id="UP000281553">
    <property type="component" value="Unassembled WGS sequence"/>
</dbReference>
<dbReference type="AlphaFoldDB" id="A0A3P7PRJ5"/>
<feature type="compositionally biased region" description="Polar residues" evidence="1">
    <location>
        <begin position="66"/>
        <end position="76"/>
    </location>
</feature>
<dbReference type="EMBL" id="UYRU01119135">
    <property type="protein sequence ID" value="VDN45801.1"/>
    <property type="molecule type" value="Genomic_DNA"/>
</dbReference>